<organism evidence="6 7">
    <name type="scientific">Channa striata</name>
    <name type="common">Snakehead murrel</name>
    <name type="synonym">Ophicephalus striatus</name>
    <dbReference type="NCBI Taxonomy" id="64152"/>
    <lineage>
        <taxon>Eukaryota</taxon>
        <taxon>Metazoa</taxon>
        <taxon>Chordata</taxon>
        <taxon>Craniata</taxon>
        <taxon>Vertebrata</taxon>
        <taxon>Euteleostomi</taxon>
        <taxon>Actinopterygii</taxon>
        <taxon>Neopterygii</taxon>
        <taxon>Teleostei</taxon>
        <taxon>Neoteleostei</taxon>
        <taxon>Acanthomorphata</taxon>
        <taxon>Anabantaria</taxon>
        <taxon>Anabantiformes</taxon>
        <taxon>Channoidei</taxon>
        <taxon>Channidae</taxon>
        <taxon>Channa</taxon>
    </lineage>
</organism>
<reference evidence="6" key="1">
    <citation type="submission" date="2023-07" db="EMBL/GenBank/DDBJ databases">
        <title>Chromosome-level Genome Assembly of Striped Snakehead (Channa striata).</title>
        <authorList>
            <person name="Liu H."/>
        </authorList>
    </citation>
    <scope>NUCLEOTIDE SEQUENCE</scope>
    <source>
        <strain evidence="6">Gz</strain>
        <tissue evidence="6">Muscle</tissue>
    </source>
</reference>
<evidence type="ECO:0000256" key="1">
    <source>
        <dbReference type="ARBA" id="ARBA00004282"/>
    </source>
</evidence>
<dbReference type="GO" id="GO:0007015">
    <property type="term" value="P:actin filament organization"/>
    <property type="evidence" value="ECO:0007669"/>
    <property type="project" value="TreeGrafter"/>
</dbReference>
<name>A0AA88LRA7_CHASR</name>
<dbReference type="InterPro" id="IPR030072">
    <property type="entry name" value="XIRP1/XIRP2"/>
</dbReference>
<dbReference type="Pfam" id="PF08043">
    <property type="entry name" value="Xin"/>
    <property type="match status" value="1"/>
</dbReference>
<keyword evidence="3" id="KW-0965">Cell junction</keyword>
<evidence type="ECO:0000256" key="5">
    <source>
        <dbReference type="SAM" id="MobiDB-lite"/>
    </source>
</evidence>
<sequence length="533" mass="59871">MQRCCSKYHTVPGRFESQGVKGLWSLEITVSCERSSKTTSQPERQGCTGDFSVFVSSGPFDFFNSPVCGTTMETFGLRRTQSLRSLTVVQERSWVMPAPTRWERKSVSQLVQHYQSCADLRSIENVEHKVQVSENSVDSRWRNSESRENMSLLELGRSSLLSRSRSMDLLPQKESSGTRALCALFESKSTVQHKFHSSPWLNLMSPPDSKTGKDCPLPDWRCRANPSKNTAVHRICQVDGGKAMNGPPETYERTSRYSHEFSHSKQGQRRQAVSHRPNSPLELGIPWEVRGNHAGWYISDKISPSLTKGGSPPRQARDRISPSSSVRDRLAVYLSKAETVDSTGGSTQPHFTGTSRKRATNSKMADAARKITVSKSSHDEDDLPPPPPPPIPPRPLDYEGPSESSSLPLPPPKETFSTFYQQRQKSELKRLFKHIHPDLRASLDGGVDDEIIKAIQSENPQAEDAAYQCEVQSMRWIFENWNLDNIGDPHATKKLLDDEELKGGDVRGTSSMFEHIDSTQQMSAKDRHLSWGM</sequence>
<dbReference type="AlphaFoldDB" id="A0AA88LRA7"/>
<dbReference type="InterPro" id="IPR012510">
    <property type="entry name" value="Actin-binding_Xin_repeat"/>
</dbReference>
<feature type="compositionally biased region" description="Pro residues" evidence="5">
    <location>
        <begin position="384"/>
        <end position="395"/>
    </location>
</feature>
<comment type="caution">
    <text evidence="6">The sequence shown here is derived from an EMBL/GenBank/DDBJ whole genome shotgun (WGS) entry which is preliminary data.</text>
</comment>
<accession>A0AA88LRA7</accession>
<dbReference type="PANTHER" id="PTHR22591:SF2">
    <property type="entry name" value="XIN ACTIN-BINDING REPEAT-CONTAINING PROTEIN 1"/>
    <property type="match status" value="1"/>
</dbReference>
<keyword evidence="7" id="KW-1185">Reference proteome</keyword>
<evidence type="ECO:0000256" key="3">
    <source>
        <dbReference type="ARBA" id="ARBA00022949"/>
    </source>
</evidence>
<comment type="subcellular location">
    <subcellularLocation>
        <location evidence="1">Cell junction</location>
    </subcellularLocation>
</comment>
<feature type="compositionally biased region" description="Basic and acidic residues" evidence="5">
    <location>
        <begin position="250"/>
        <end position="263"/>
    </location>
</feature>
<evidence type="ECO:0000313" key="6">
    <source>
        <dbReference type="EMBL" id="KAK2821985.1"/>
    </source>
</evidence>
<dbReference type="Proteomes" id="UP001187415">
    <property type="component" value="Unassembled WGS sequence"/>
</dbReference>
<gene>
    <name evidence="6" type="ORF">Q5P01_022050</name>
</gene>
<keyword evidence="2" id="KW-0677">Repeat</keyword>
<feature type="region of interest" description="Disordered" evidence="5">
    <location>
        <begin position="239"/>
        <end position="285"/>
    </location>
</feature>
<evidence type="ECO:0000256" key="2">
    <source>
        <dbReference type="ARBA" id="ARBA00022737"/>
    </source>
</evidence>
<dbReference type="PANTHER" id="PTHR22591">
    <property type="entry name" value="XIN"/>
    <property type="match status" value="1"/>
</dbReference>
<feature type="compositionally biased region" description="Basic and acidic residues" evidence="5">
    <location>
        <begin position="315"/>
        <end position="330"/>
    </location>
</feature>
<keyword evidence="4" id="KW-0009">Actin-binding</keyword>
<feature type="compositionally biased region" description="Polar residues" evidence="5">
    <location>
        <begin position="340"/>
        <end position="354"/>
    </location>
</feature>
<dbReference type="GO" id="GO:0051015">
    <property type="term" value="F:actin filament binding"/>
    <property type="evidence" value="ECO:0007669"/>
    <property type="project" value="TreeGrafter"/>
</dbReference>
<protein>
    <submittedName>
        <fullName evidence="6">Uncharacterized protein</fullName>
    </submittedName>
</protein>
<feature type="region of interest" description="Disordered" evidence="5">
    <location>
        <begin position="300"/>
        <end position="415"/>
    </location>
</feature>
<evidence type="ECO:0000256" key="4">
    <source>
        <dbReference type="ARBA" id="ARBA00023203"/>
    </source>
</evidence>
<proteinExistence type="predicted"/>
<evidence type="ECO:0000313" key="7">
    <source>
        <dbReference type="Proteomes" id="UP001187415"/>
    </source>
</evidence>
<dbReference type="EMBL" id="JAUPFM010000018">
    <property type="protein sequence ID" value="KAK2821985.1"/>
    <property type="molecule type" value="Genomic_DNA"/>
</dbReference>
<dbReference type="GO" id="GO:0001725">
    <property type="term" value="C:stress fiber"/>
    <property type="evidence" value="ECO:0007669"/>
    <property type="project" value="TreeGrafter"/>
</dbReference>
<dbReference type="GO" id="GO:0005925">
    <property type="term" value="C:focal adhesion"/>
    <property type="evidence" value="ECO:0007669"/>
    <property type="project" value="TreeGrafter"/>
</dbReference>